<proteinExistence type="predicted"/>
<sequence length="213" mass="24974">MSMTLRAWQQTYKDPKTFIVQASKQDGSDGWLTFPIGMGWQFAANYRGQKFWQIGSHQKTVLCAISSTSDFRRRPSGINRGIIIYNLNKHGIKNINLSGAQYFNELPSYKFIISPEGNGIDCHRHYEALMAGCIPIIEDNPLVREKYRGCPILYTKDYSEINETYLQERYKEMLDQTFDFSRLFLSSYILEDQIGIKNNGNYWVKMFCYKNWY</sequence>
<dbReference type="EMBL" id="MN739626">
    <property type="protein sequence ID" value="QHT16599.1"/>
    <property type="molecule type" value="Genomic_DNA"/>
</dbReference>
<evidence type="ECO:0000313" key="2">
    <source>
        <dbReference type="EMBL" id="QHT16599.1"/>
    </source>
</evidence>
<dbReference type="GO" id="GO:0005794">
    <property type="term" value="C:Golgi apparatus"/>
    <property type="evidence" value="ECO:0007669"/>
    <property type="project" value="TreeGrafter"/>
</dbReference>
<dbReference type="GO" id="GO:0035269">
    <property type="term" value="P:protein O-linked glycosylation via mannose"/>
    <property type="evidence" value="ECO:0007669"/>
    <property type="project" value="InterPro"/>
</dbReference>
<dbReference type="PANTHER" id="PTHR15576">
    <property type="entry name" value="RIBITOL-5-PHOSPHATE XYLOSYLTRANSFERASE 1"/>
    <property type="match status" value="1"/>
</dbReference>
<evidence type="ECO:0000259" key="1">
    <source>
        <dbReference type="Pfam" id="PF24785"/>
    </source>
</evidence>
<dbReference type="AlphaFoldDB" id="A0A6C0DL59"/>
<dbReference type="GO" id="GO:0120053">
    <property type="term" value="F:ribitol beta-1,4-xylosyltransferase activity"/>
    <property type="evidence" value="ECO:0007669"/>
    <property type="project" value="InterPro"/>
</dbReference>
<dbReference type="PANTHER" id="PTHR15576:SF1">
    <property type="entry name" value="RIBITOL-5-PHOSPHATE XYLOSYLTRANSFERASE 1"/>
    <property type="match status" value="1"/>
</dbReference>
<dbReference type="Pfam" id="PF24785">
    <property type="entry name" value="RXYLT1_C"/>
    <property type="match status" value="1"/>
</dbReference>
<dbReference type="InterPro" id="IPR055286">
    <property type="entry name" value="RXYLT1-like"/>
</dbReference>
<protein>
    <recommendedName>
        <fullName evidence="1">RXYLT1 C-terminal domain-containing protein</fullName>
    </recommendedName>
</protein>
<feature type="domain" description="RXYLT1 C-terminal" evidence="1">
    <location>
        <begin position="87"/>
        <end position="140"/>
    </location>
</feature>
<organism evidence="2">
    <name type="scientific">viral metagenome</name>
    <dbReference type="NCBI Taxonomy" id="1070528"/>
    <lineage>
        <taxon>unclassified sequences</taxon>
        <taxon>metagenomes</taxon>
        <taxon>organismal metagenomes</taxon>
    </lineage>
</organism>
<accession>A0A6C0DL59</accession>
<reference evidence="2" key="1">
    <citation type="journal article" date="2020" name="Nature">
        <title>Giant virus diversity and host interactions through global metagenomics.</title>
        <authorList>
            <person name="Schulz F."/>
            <person name="Roux S."/>
            <person name="Paez-Espino D."/>
            <person name="Jungbluth S."/>
            <person name="Walsh D.A."/>
            <person name="Denef V.J."/>
            <person name="McMahon K.D."/>
            <person name="Konstantinidis K.T."/>
            <person name="Eloe-Fadrosh E.A."/>
            <person name="Kyrpides N.C."/>
            <person name="Woyke T."/>
        </authorList>
    </citation>
    <scope>NUCLEOTIDE SEQUENCE</scope>
    <source>
        <strain evidence="2">GVMAG-M-3300023174-189</strain>
    </source>
</reference>
<name>A0A6C0DL59_9ZZZZ</name>
<dbReference type="InterPro" id="IPR057538">
    <property type="entry name" value="RXYLT1_C"/>
</dbReference>